<accession>A0A9P6H4C9</accession>
<name>A0A9P6H4C9_9AGAM</name>
<reference evidence="2" key="1">
    <citation type="journal article" date="2020" name="Nat. Commun.">
        <title>Large-scale genome sequencing of mycorrhizal fungi provides insights into the early evolution of symbiotic traits.</title>
        <authorList>
            <person name="Miyauchi S."/>
            <person name="Kiss E."/>
            <person name="Kuo A."/>
            <person name="Drula E."/>
            <person name="Kohler A."/>
            <person name="Sanchez-Garcia M."/>
            <person name="Morin E."/>
            <person name="Andreopoulos B."/>
            <person name="Barry K.W."/>
            <person name="Bonito G."/>
            <person name="Buee M."/>
            <person name="Carver A."/>
            <person name="Chen C."/>
            <person name="Cichocki N."/>
            <person name="Clum A."/>
            <person name="Culley D."/>
            <person name="Crous P.W."/>
            <person name="Fauchery L."/>
            <person name="Girlanda M."/>
            <person name="Hayes R.D."/>
            <person name="Keri Z."/>
            <person name="LaButti K."/>
            <person name="Lipzen A."/>
            <person name="Lombard V."/>
            <person name="Magnuson J."/>
            <person name="Maillard F."/>
            <person name="Murat C."/>
            <person name="Nolan M."/>
            <person name="Ohm R.A."/>
            <person name="Pangilinan J."/>
            <person name="Pereira M.F."/>
            <person name="Perotto S."/>
            <person name="Peter M."/>
            <person name="Pfister S."/>
            <person name="Riley R."/>
            <person name="Sitrit Y."/>
            <person name="Stielow J.B."/>
            <person name="Szollosi G."/>
            <person name="Zifcakova L."/>
            <person name="Stursova M."/>
            <person name="Spatafora J.W."/>
            <person name="Tedersoo L."/>
            <person name="Vaario L.M."/>
            <person name="Yamada A."/>
            <person name="Yan M."/>
            <person name="Wang P."/>
            <person name="Xu J."/>
            <person name="Bruns T."/>
            <person name="Baldrian P."/>
            <person name="Vilgalys R."/>
            <person name="Dunand C."/>
            <person name="Henrissat B."/>
            <person name="Grigoriev I.V."/>
            <person name="Hibbett D."/>
            <person name="Nagy L.G."/>
            <person name="Martin F.M."/>
        </authorList>
    </citation>
    <scope>NUCLEOTIDE SEQUENCE</scope>
    <source>
        <strain evidence="2">UH-Tt-Lm1</strain>
    </source>
</reference>
<dbReference type="AlphaFoldDB" id="A0A9P6H4C9"/>
<feature type="compositionally biased region" description="Acidic residues" evidence="1">
    <location>
        <begin position="75"/>
        <end position="88"/>
    </location>
</feature>
<proteinExistence type="predicted"/>
<evidence type="ECO:0000313" key="2">
    <source>
        <dbReference type="EMBL" id="KAF9777731.1"/>
    </source>
</evidence>
<gene>
    <name evidence="2" type="ORF">BJ322DRAFT_1095505</name>
</gene>
<comment type="caution">
    <text evidence="2">The sequence shown here is derived from an EMBL/GenBank/DDBJ whole genome shotgun (WGS) entry which is preliminary data.</text>
</comment>
<reference evidence="2" key="2">
    <citation type="submission" date="2020-11" db="EMBL/GenBank/DDBJ databases">
        <authorList>
            <consortium name="DOE Joint Genome Institute"/>
            <person name="Kuo A."/>
            <person name="Miyauchi S."/>
            <person name="Kiss E."/>
            <person name="Drula E."/>
            <person name="Kohler A."/>
            <person name="Sanchez-Garcia M."/>
            <person name="Andreopoulos B."/>
            <person name="Barry K.W."/>
            <person name="Bonito G."/>
            <person name="Buee M."/>
            <person name="Carver A."/>
            <person name="Chen C."/>
            <person name="Cichocki N."/>
            <person name="Clum A."/>
            <person name="Culley D."/>
            <person name="Crous P.W."/>
            <person name="Fauchery L."/>
            <person name="Girlanda M."/>
            <person name="Hayes R."/>
            <person name="Keri Z."/>
            <person name="Labutti K."/>
            <person name="Lipzen A."/>
            <person name="Lombard V."/>
            <person name="Magnuson J."/>
            <person name="Maillard F."/>
            <person name="Morin E."/>
            <person name="Murat C."/>
            <person name="Nolan M."/>
            <person name="Ohm R."/>
            <person name="Pangilinan J."/>
            <person name="Pereira M."/>
            <person name="Perotto S."/>
            <person name="Peter M."/>
            <person name="Riley R."/>
            <person name="Sitrit Y."/>
            <person name="Stielow B."/>
            <person name="Szollosi G."/>
            <person name="Zifcakova L."/>
            <person name="Stursova M."/>
            <person name="Spatafora J.W."/>
            <person name="Tedersoo L."/>
            <person name="Vaario L.-M."/>
            <person name="Yamada A."/>
            <person name="Yan M."/>
            <person name="Wang P."/>
            <person name="Xu J."/>
            <person name="Bruns T."/>
            <person name="Baldrian P."/>
            <person name="Vilgalys R."/>
            <person name="Henrissat B."/>
            <person name="Grigoriev I.V."/>
            <person name="Hibbett D."/>
            <person name="Nagy L.G."/>
            <person name="Martin F.M."/>
        </authorList>
    </citation>
    <scope>NUCLEOTIDE SEQUENCE</scope>
    <source>
        <strain evidence="2">UH-Tt-Lm1</strain>
    </source>
</reference>
<keyword evidence="3" id="KW-1185">Reference proteome</keyword>
<evidence type="ECO:0000256" key="1">
    <source>
        <dbReference type="SAM" id="MobiDB-lite"/>
    </source>
</evidence>
<evidence type="ECO:0000313" key="3">
    <source>
        <dbReference type="Proteomes" id="UP000736335"/>
    </source>
</evidence>
<organism evidence="2 3">
    <name type="scientific">Thelephora terrestris</name>
    <dbReference type="NCBI Taxonomy" id="56493"/>
    <lineage>
        <taxon>Eukaryota</taxon>
        <taxon>Fungi</taxon>
        <taxon>Dikarya</taxon>
        <taxon>Basidiomycota</taxon>
        <taxon>Agaricomycotina</taxon>
        <taxon>Agaricomycetes</taxon>
        <taxon>Thelephorales</taxon>
        <taxon>Thelephoraceae</taxon>
        <taxon>Thelephora</taxon>
    </lineage>
</organism>
<protein>
    <submittedName>
        <fullName evidence="2">Uncharacterized protein</fullName>
    </submittedName>
</protein>
<dbReference type="Proteomes" id="UP000736335">
    <property type="component" value="Unassembled WGS sequence"/>
</dbReference>
<feature type="region of interest" description="Disordered" evidence="1">
    <location>
        <begin position="1"/>
        <end position="95"/>
    </location>
</feature>
<dbReference type="EMBL" id="WIUZ02000028">
    <property type="protein sequence ID" value="KAF9777731.1"/>
    <property type="molecule type" value="Genomic_DNA"/>
</dbReference>
<sequence length="150" mass="16939">MDSVDLSADLTALPIDQNARLLSESPLIGRSSHSDIASSDLSVHDLPTRDRSQSGAVDDQREEDEVEEGPRGEGNEEEEGEEGGEDEEAQIRRARKAARMREEKLQNDLFLLKKLNNSFSLYTDALRATQSSTEVSSRSLWQPTRFYWRL</sequence>
<dbReference type="OrthoDB" id="5599235at2759"/>
<feature type="compositionally biased region" description="Basic and acidic residues" evidence="1">
    <location>
        <begin position="42"/>
        <end position="52"/>
    </location>
</feature>